<proteinExistence type="predicted"/>
<protein>
    <recommendedName>
        <fullName evidence="4">RNA-directed DNA polymerase</fullName>
    </recommendedName>
</protein>
<reference evidence="2 3" key="1">
    <citation type="submission" date="2016-10" db="EMBL/GenBank/DDBJ databases">
        <authorList>
            <person name="de Groot N.N."/>
        </authorList>
    </citation>
    <scope>NUCLEOTIDE SEQUENCE [LARGE SCALE GENOMIC DNA]</scope>
    <source>
        <strain evidence="2 3">DSM 20678</strain>
    </source>
</reference>
<gene>
    <name evidence="2" type="ORF">SAMN05444406_1801</name>
</gene>
<dbReference type="Proteomes" id="UP000198577">
    <property type="component" value="Unassembled WGS sequence"/>
</dbReference>
<name>A0A1I5YYU4_9FIRM</name>
<organism evidence="2 3">
    <name type="scientific">Caldicoprobacter faecalis</name>
    <dbReference type="NCBI Taxonomy" id="937334"/>
    <lineage>
        <taxon>Bacteria</taxon>
        <taxon>Bacillati</taxon>
        <taxon>Bacillota</taxon>
        <taxon>Clostridia</taxon>
        <taxon>Caldicoprobacterales</taxon>
        <taxon>Caldicoprobacteraceae</taxon>
        <taxon>Caldicoprobacter</taxon>
    </lineage>
</organism>
<evidence type="ECO:0000256" key="1">
    <source>
        <dbReference type="SAM" id="MobiDB-lite"/>
    </source>
</evidence>
<evidence type="ECO:0000313" key="2">
    <source>
        <dbReference type="EMBL" id="SFQ49386.1"/>
    </source>
</evidence>
<evidence type="ECO:0008006" key="4">
    <source>
        <dbReference type="Google" id="ProtNLM"/>
    </source>
</evidence>
<accession>A0A1I5YYU4</accession>
<evidence type="ECO:0000313" key="3">
    <source>
        <dbReference type="Proteomes" id="UP000198577"/>
    </source>
</evidence>
<feature type="compositionally biased region" description="Polar residues" evidence="1">
    <location>
        <begin position="25"/>
        <end position="38"/>
    </location>
</feature>
<keyword evidence="3" id="KW-1185">Reference proteome</keyword>
<dbReference type="EMBL" id="FOXR01000080">
    <property type="protein sequence ID" value="SFQ49386.1"/>
    <property type="molecule type" value="Genomic_DNA"/>
</dbReference>
<feature type="region of interest" description="Disordered" evidence="1">
    <location>
        <begin position="1"/>
        <end position="43"/>
    </location>
</feature>
<dbReference type="STRING" id="937334.SAMN05444406_1801"/>
<dbReference type="AlphaFoldDB" id="A0A1I5YYU4"/>
<sequence length="152" mass="17333">MYSNDMRRLQTTSKGGYPLEEEMESQGTVEAHSVSTASGDGRNDVRRYTSNMLEQILGRENMTKAYKRVVANKGSHGIDGMGVDELLPYLKENWAIIKQQILAKRIGDKRALKLIRMYLGIRDDDKRSKGKYRRRNSPRWAAKPAVGEYHVG</sequence>